<reference evidence="2" key="1">
    <citation type="submission" date="2020-06" db="EMBL/GenBank/DDBJ databases">
        <title>REHAB project genomes.</title>
        <authorList>
            <person name="Shaw L.P."/>
        </authorList>
    </citation>
    <scope>NUCLEOTIDE SEQUENCE [LARGE SCALE GENOMIC DNA]</scope>
    <source>
        <strain evidence="2">RHBSTW-00938</strain>
    </source>
</reference>
<sequence length="99" mass="11269">MAMVTKRSPTMISCEQAIAIAKVYAAKTGRGWDEHYHEAQPMMLDGEPVWWVATTDCEYSAEQPWLMEQLPNPSHYYISMVSACCVAVGSRDNDFRYVD</sequence>
<evidence type="ECO:0000313" key="2">
    <source>
        <dbReference type="Proteomes" id="UP000514462"/>
    </source>
</evidence>
<organism evidence="1 2">
    <name type="scientific">Klebsiella aerogenes</name>
    <name type="common">Enterobacter aerogenes</name>
    <dbReference type="NCBI Taxonomy" id="548"/>
    <lineage>
        <taxon>Bacteria</taxon>
        <taxon>Pseudomonadati</taxon>
        <taxon>Pseudomonadota</taxon>
        <taxon>Gammaproteobacteria</taxon>
        <taxon>Enterobacterales</taxon>
        <taxon>Enterobacteriaceae</taxon>
        <taxon>Klebsiella/Raoultella group</taxon>
        <taxon>Klebsiella</taxon>
    </lineage>
</organism>
<evidence type="ECO:0000313" key="1">
    <source>
        <dbReference type="EMBL" id="QMR39394.1"/>
    </source>
</evidence>
<proteinExistence type="predicted"/>
<protein>
    <submittedName>
        <fullName evidence="1">Uncharacterized protein</fullName>
    </submittedName>
</protein>
<name>A0AAP9U4H1_KLEAE</name>
<accession>A0AAP9U4H1</accession>
<dbReference type="Proteomes" id="UP000514462">
    <property type="component" value="Chromosome"/>
</dbReference>
<dbReference type="AlphaFoldDB" id="A0AAP9U4H1"/>
<dbReference type="RefSeq" id="WP_159078045.1">
    <property type="nucleotide sequence ID" value="NZ_CP055904.1"/>
</dbReference>
<dbReference type="EMBL" id="CP055904">
    <property type="protein sequence ID" value="QMR39394.1"/>
    <property type="molecule type" value="Genomic_DNA"/>
</dbReference>
<gene>
    <name evidence="1" type="ORF">HV331_07800</name>
</gene>